<keyword evidence="7 9" id="KW-0275">Fatty acid biosynthesis</keyword>
<sequence length="342" mass="35506">MGKPIASVAGGRQSVLLGLGVHRPERVVTNDEICETIDSTDEWIQTRTGIKSRRFAGDGEGVVAMSLGAARGALAASGIAPEQIGAVIIATSTYDLQTPQAASVIAHELGMNGPAAFDLAAGCAGFSTALGVANDLIRGGTADYALVVGVDRMSDTTEPTDRSVRFIFGDGAGAVIVGVSDTVGIGPVEWGSDGSQSDAIKQEPSWLEFIEKPEGARPWIKMAGTAVFRWAAFEMGKVATRTLEKSGLTIDDIDAFVPHQANQRINEVIARSMKLPEGFPVSNDIAETGNTSAASVPLAMEQMLRDGQVKPGDKALLVGFGAGLSYAGQVVILPPLGTDPNA</sequence>
<keyword evidence="2 9" id="KW-0963">Cytoplasm</keyword>
<comment type="catalytic activity">
    <reaction evidence="9">
        <text>malonyl-[ACP] + acetyl-CoA + H(+) = 3-oxobutanoyl-[ACP] + CO2 + CoA</text>
        <dbReference type="Rhea" id="RHEA:12080"/>
        <dbReference type="Rhea" id="RHEA-COMP:9623"/>
        <dbReference type="Rhea" id="RHEA-COMP:9625"/>
        <dbReference type="ChEBI" id="CHEBI:15378"/>
        <dbReference type="ChEBI" id="CHEBI:16526"/>
        <dbReference type="ChEBI" id="CHEBI:57287"/>
        <dbReference type="ChEBI" id="CHEBI:57288"/>
        <dbReference type="ChEBI" id="CHEBI:78449"/>
        <dbReference type="ChEBI" id="CHEBI:78450"/>
        <dbReference type="EC" id="2.3.1.180"/>
    </reaction>
</comment>
<feature type="active site" evidence="9">
    <location>
        <position position="123"/>
    </location>
</feature>
<evidence type="ECO:0000256" key="6">
    <source>
        <dbReference type="ARBA" id="ARBA00023098"/>
    </source>
</evidence>
<dbReference type="HAMAP" id="MF_01815">
    <property type="entry name" value="FabH"/>
    <property type="match status" value="1"/>
</dbReference>
<feature type="domain" description="Beta-ketoacyl-[acyl-carrier-protein] synthase III C-terminal" evidence="10">
    <location>
        <begin position="243"/>
        <end position="331"/>
    </location>
</feature>
<organism evidence="12">
    <name type="scientific">Nocardia globerula</name>
    <dbReference type="NCBI Taxonomy" id="1818"/>
    <lineage>
        <taxon>Bacteria</taxon>
        <taxon>Bacillati</taxon>
        <taxon>Actinomycetota</taxon>
        <taxon>Actinomycetes</taxon>
        <taxon>Mycobacteriales</taxon>
        <taxon>Nocardiaceae</taxon>
        <taxon>Nocardia</taxon>
    </lineage>
</organism>
<evidence type="ECO:0000256" key="5">
    <source>
        <dbReference type="ARBA" id="ARBA00022832"/>
    </source>
</evidence>
<dbReference type="GO" id="GO:0033818">
    <property type="term" value="F:beta-ketoacyl-acyl-carrier-protein synthase III activity"/>
    <property type="evidence" value="ECO:0007669"/>
    <property type="project" value="UniProtKB-UniRule"/>
</dbReference>
<name>A0A652YLG8_NOCGL</name>
<dbReference type="GO" id="GO:0004315">
    <property type="term" value="F:3-oxoacyl-[acyl-carrier-protein] synthase activity"/>
    <property type="evidence" value="ECO:0007669"/>
    <property type="project" value="InterPro"/>
</dbReference>
<evidence type="ECO:0000256" key="3">
    <source>
        <dbReference type="ARBA" id="ARBA00022516"/>
    </source>
</evidence>
<feature type="region of interest" description="ACP-binding" evidence="9">
    <location>
        <begin position="260"/>
        <end position="264"/>
    </location>
</feature>
<evidence type="ECO:0000313" key="12">
    <source>
        <dbReference type="EMBL" id="TYQ02407.1"/>
    </source>
</evidence>
<evidence type="ECO:0000256" key="7">
    <source>
        <dbReference type="ARBA" id="ARBA00023160"/>
    </source>
</evidence>
<evidence type="ECO:0000256" key="4">
    <source>
        <dbReference type="ARBA" id="ARBA00022679"/>
    </source>
</evidence>
<keyword evidence="6 9" id="KW-0443">Lipid metabolism</keyword>
<accession>A0A652YLG8</accession>
<comment type="pathway">
    <text evidence="9">Lipid metabolism; fatty acid biosynthesis.</text>
</comment>
<dbReference type="InterPro" id="IPR004655">
    <property type="entry name" value="FabH"/>
</dbReference>
<dbReference type="GO" id="GO:0044550">
    <property type="term" value="P:secondary metabolite biosynthetic process"/>
    <property type="evidence" value="ECO:0007669"/>
    <property type="project" value="TreeGrafter"/>
</dbReference>
<feature type="active site" evidence="9">
    <location>
        <position position="259"/>
    </location>
</feature>
<dbReference type="EMBL" id="VNIQ01000006">
    <property type="protein sequence ID" value="TYQ02407.1"/>
    <property type="molecule type" value="Genomic_DNA"/>
</dbReference>
<keyword evidence="3 9" id="KW-0444">Lipid biosynthesis</keyword>
<protein>
    <recommendedName>
        <fullName evidence="9">Beta-ketoacyl-[acyl-carrier-protein] synthase III</fullName>
        <shortName evidence="9">Beta-ketoacyl-ACP synthase III</shortName>
        <shortName evidence="9">KAS III</shortName>
        <ecNumber evidence="9">2.3.1.180</ecNumber>
    </recommendedName>
    <alternativeName>
        <fullName evidence="9">3-oxoacyl-[acyl-carrier-protein] synthase 3</fullName>
    </alternativeName>
    <alternativeName>
        <fullName evidence="9">3-oxoacyl-[acyl-carrier-protein] synthase III</fullName>
    </alternativeName>
</protein>
<dbReference type="UniPathway" id="UPA00094"/>
<dbReference type="InterPro" id="IPR016039">
    <property type="entry name" value="Thiolase-like"/>
</dbReference>
<keyword evidence="4 9" id="KW-0808">Transferase</keyword>
<dbReference type="Gene3D" id="3.40.47.10">
    <property type="match status" value="2"/>
</dbReference>
<dbReference type="PANTHER" id="PTHR34069:SF2">
    <property type="entry name" value="BETA-KETOACYL-[ACYL-CARRIER-PROTEIN] SYNTHASE III"/>
    <property type="match status" value="1"/>
</dbReference>
<dbReference type="GO" id="GO:0006633">
    <property type="term" value="P:fatty acid biosynthetic process"/>
    <property type="evidence" value="ECO:0007669"/>
    <property type="project" value="UniProtKB-UniRule"/>
</dbReference>
<dbReference type="EC" id="2.3.1.180" evidence="9"/>
<reference evidence="12" key="1">
    <citation type="submission" date="2019-07" db="EMBL/GenBank/DDBJ databases">
        <title>Genomic Encyclopedia of Type Strains, Phase IV (KMG-IV): sequencing the most valuable type-strain genomes for metagenomic binning, comparative biology and taxonomic classification.</title>
        <authorList>
            <person name="Goeker M."/>
        </authorList>
    </citation>
    <scope>NUCLEOTIDE SEQUENCE</scope>
    <source>
        <strain evidence="12">DSM 44596</strain>
    </source>
</reference>
<dbReference type="AlphaFoldDB" id="A0A652YLG8"/>
<dbReference type="InterPro" id="IPR013747">
    <property type="entry name" value="ACP_syn_III_C"/>
</dbReference>
<comment type="domain">
    <text evidence="9">The last Arg residue of the ACP-binding site is essential for the weak association between ACP/AcpP and FabH.</text>
</comment>
<dbReference type="GO" id="GO:0005737">
    <property type="term" value="C:cytoplasm"/>
    <property type="evidence" value="ECO:0007669"/>
    <property type="project" value="UniProtKB-SubCell"/>
</dbReference>
<feature type="domain" description="Beta-ketoacyl-[acyl-carrier-protein] synthase III N-terminal" evidence="11">
    <location>
        <begin position="117"/>
        <end position="194"/>
    </location>
</feature>
<keyword evidence="8 9" id="KW-0012">Acyltransferase</keyword>
<keyword evidence="9" id="KW-0511">Multifunctional enzyme</keyword>
<dbReference type="Pfam" id="PF08541">
    <property type="entry name" value="ACP_syn_III_C"/>
    <property type="match status" value="1"/>
</dbReference>
<dbReference type="CDD" id="cd00830">
    <property type="entry name" value="KAS_III"/>
    <property type="match status" value="1"/>
</dbReference>
<comment type="function">
    <text evidence="9">Catalyzes the condensation reaction of fatty acid synthesis by the addition to an acyl acceptor of two carbons from malonyl-ACP. Catalyzes the first condensation reaction which initiates fatty acid synthesis and may therefore play a role in governing the total rate of fatty acid production. Possesses both acetoacetyl-ACP synthase and acetyl transacylase activities. Its substrate specificity determines the biosynthesis of branched-chain and/or straight-chain of fatty acids.</text>
</comment>
<evidence type="ECO:0000256" key="9">
    <source>
        <dbReference type="HAMAP-Rule" id="MF_01815"/>
    </source>
</evidence>
<dbReference type="SUPFAM" id="SSF53901">
    <property type="entry name" value="Thiolase-like"/>
    <property type="match status" value="1"/>
</dbReference>
<evidence type="ECO:0000259" key="11">
    <source>
        <dbReference type="Pfam" id="PF08545"/>
    </source>
</evidence>
<evidence type="ECO:0000256" key="2">
    <source>
        <dbReference type="ARBA" id="ARBA00022490"/>
    </source>
</evidence>
<evidence type="ECO:0000259" key="10">
    <source>
        <dbReference type="Pfam" id="PF08541"/>
    </source>
</evidence>
<dbReference type="InterPro" id="IPR013751">
    <property type="entry name" value="ACP_syn_III_N"/>
</dbReference>
<gene>
    <name evidence="9" type="primary">fabH</name>
    <name evidence="12" type="ORF">FNL38_106227</name>
</gene>
<dbReference type="NCBIfam" id="NF006829">
    <property type="entry name" value="PRK09352.1"/>
    <property type="match status" value="1"/>
</dbReference>
<comment type="caution">
    <text evidence="12">The sequence shown here is derived from an EMBL/GenBank/DDBJ whole genome shotgun (WGS) entry which is preliminary data.</text>
</comment>
<evidence type="ECO:0000256" key="1">
    <source>
        <dbReference type="ARBA" id="ARBA00008642"/>
    </source>
</evidence>
<comment type="similarity">
    <text evidence="1 9">Belongs to the thiolase-like superfamily. FabH family.</text>
</comment>
<dbReference type="PANTHER" id="PTHR34069">
    <property type="entry name" value="3-OXOACYL-[ACYL-CARRIER-PROTEIN] SYNTHASE 3"/>
    <property type="match status" value="1"/>
</dbReference>
<dbReference type="Pfam" id="PF08545">
    <property type="entry name" value="ACP_syn_III"/>
    <property type="match status" value="1"/>
</dbReference>
<feature type="active site" evidence="9">
    <location>
        <position position="290"/>
    </location>
</feature>
<evidence type="ECO:0000256" key="8">
    <source>
        <dbReference type="ARBA" id="ARBA00023315"/>
    </source>
</evidence>
<proteinExistence type="inferred from homology"/>
<keyword evidence="5 9" id="KW-0276">Fatty acid metabolism</keyword>
<comment type="subcellular location">
    <subcellularLocation>
        <location evidence="9">Cytoplasm</location>
    </subcellularLocation>
</comment>
<comment type="subunit">
    <text evidence="9">Homodimer.</text>
</comment>
<dbReference type="NCBIfam" id="TIGR00747">
    <property type="entry name" value="fabH"/>
    <property type="match status" value="1"/>
</dbReference>